<organism evidence="2 3">
    <name type="scientific">Cohnella soli</name>
    <dbReference type="NCBI Taxonomy" id="425005"/>
    <lineage>
        <taxon>Bacteria</taxon>
        <taxon>Bacillati</taxon>
        <taxon>Bacillota</taxon>
        <taxon>Bacilli</taxon>
        <taxon>Bacillales</taxon>
        <taxon>Paenibacillaceae</taxon>
        <taxon>Cohnella</taxon>
    </lineage>
</organism>
<comment type="caution">
    <text evidence="2">The sequence shown here is derived from an EMBL/GenBank/DDBJ whole genome shotgun (WGS) entry which is preliminary data.</text>
</comment>
<dbReference type="RefSeq" id="WP_378135563.1">
    <property type="nucleotide sequence ID" value="NZ_JBHSMI010000028.1"/>
</dbReference>
<evidence type="ECO:0000313" key="2">
    <source>
        <dbReference type="EMBL" id="MFC5404879.1"/>
    </source>
</evidence>
<dbReference type="EMBL" id="JBHSMI010000028">
    <property type="protein sequence ID" value="MFC5404879.1"/>
    <property type="molecule type" value="Genomic_DNA"/>
</dbReference>
<gene>
    <name evidence="2" type="ORF">ACFPOF_19230</name>
</gene>
<protein>
    <submittedName>
        <fullName evidence="2">Uncharacterized protein</fullName>
    </submittedName>
</protein>
<name>A0ABW0HUV8_9BACL</name>
<evidence type="ECO:0000256" key="1">
    <source>
        <dbReference type="SAM" id="MobiDB-lite"/>
    </source>
</evidence>
<proteinExistence type="predicted"/>
<keyword evidence="3" id="KW-1185">Reference proteome</keyword>
<feature type="compositionally biased region" description="Basic and acidic residues" evidence="1">
    <location>
        <begin position="14"/>
        <end position="27"/>
    </location>
</feature>
<reference evidence="3" key="1">
    <citation type="journal article" date="2019" name="Int. J. Syst. Evol. Microbiol.">
        <title>The Global Catalogue of Microorganisms (GCM) 10K type strain sequencing project: providing services to taxonomists for standard genome sequencing and annotation.</title>
        <authorList>
            <consortium name="The Broad Institute Genomics Platform"/>
            <consortium name="The Broad Institute Genome Sequencing Center for Infectious Disease"/>
            <person name="Wu L."/>
            <person name="Ma J."/>
        </authorList>
    </citation>
    <scope>NUCLEOTIDE SEQUENCE [LARGE SCALE GENOMIC DNA]</scope>
    <source>
        <strain evidence="3">CGMCC 1.18575</strain>
    </source>
</reference>
<accession>A0ABW0HUV8</accession>
<evidence type="ECO:0000313" key="3">
    <source>
        <dbReference type="Proteomes" id="UP001596113"/>
    </source>
</evidence>
<dbReference type="Proteomes" id="UP001596113">
    <property type="component" value="Unassembled WGS sequence"/>
</dbReference>
<feature type="region of interest" description="Disordered" evidence="1">
    <location>
        <begin position="1"/>
        <end position="50"/>
    </location>
</feature>
<sequence length="50" mass="5741">MTENNQFLDPPIKPQDRSDEPDVRSESVNESEMLGNVEKQAEGYKSICRE</sequence>
<feature type="compositionally biased region" description="Basic and acidic residues" evidence="1">
    <location>
        <begin position="39"/>
        <end position="50"/>
    </location>
</feature>